<dbReference type="PANTHER" id="PTHR48047:SF131">
    <property type="entry name" value="GLYCOSYLTRANSFERASE"/>
    <property type="match status" value="1"/>
</dbReference>
<comment type="caution">
    <text evidence="6">The sequence shown here is derived from an EMBL/GenBank/DDBJ whole genome shotgun (WGS) entry which is preliminary data.</text>
</comment>
<dbReference type="FunFam" id="3.40.50.2000:FF:000060">
    <property type="entry name" value="Glycosyltransferase"/>
    <property type="match status" value="1"/>
</dbReference>
<name>A0A8T3BYV6_DENNO</name>
<dbReference type="GO" id="GO:0035251">
    <property type="term" value="F:UDP-glucosyltransferase activity"/>
    <property type="evidence" value="ECO:0007669"/>
    <property type="project" value="TreeGrafter"/>
</dbReference>
<keyword evidence="7" id="KW-1185">Reference proteome</keyword>
<evidence type="ECO:0000256" key="5">
    <source>
        <dbReference type="SAM" id="MobiDB-lite"/>
    </source>
</evidence>
<evidence type="ECO:0000256" key="3">
    <source>
        <dbReference type="RuleBase" id="RU003718"/>
    </source>
</evidence>
<accession>A0A8T3BYV6</accession>
<dbReference type="PANTHER" id="PTHR48047">
    <property type="entry name" value="GLYCOSYLTRANSFERASE"/>
    <property type="match status" value="1"/>
</dbReference>
<dbReference type="InterPro" id="IPR035595">
    <property type="entry name" value="UDP_glycos_trans_CS"/>
</dbReference>
<dbReference type="SUPFAM" id="SSF53756">
    <property type="entry name" value="UDP-Glycosyltransferase/glycogen phosphorylase"/>
    <property type="match status" value="1"/>
</dbReference>
<evidence type="ECO:0000313" key="6">
    <source>
        <dbReference type="EMBL" id="KAI0520663.1"/>
    </source>
</evidence>
<dbReference type="Proteomes" id="UP000829196">
    <property type="component" value="Unassembled WGS sequence"/>
</dbReference>
<dbReference type="PROSITE" id="PS00375">
    <property type="entry name" value="UDPGT"/>
    <property type="match status" value="1"/>
</dbReference>
<evidence type="ECO:0000256" key="2">
    <source>
        <dbReference type="ARBA" id="ARBA00022679"/>
    </source>
</evidence>
<organism evidence="6 7">
    <name type="scientific">Dendrobium nobile</name>
    <name type="common">Orchid</name>
    <dbReference type="NCBI Taxonomy" id="94219"/>
    <lineage>
        <taxon>Eukaryota</taxon>
        <taxon>Viridiplantae</taxon>
        <taxon>Streptophyta</taxon>
        <taxon>Embryophyta</taxon>
        <taxon>Tracheophyta</taxon>
        <taxon>Spermatophyta</taxon>
        <taxon>Magnoliopsida</taxon>
        <taxon>Liliopsida</taxon>
        <taxon>Asparagales</taxon>
        <taxon>Orchidaceae</taxon>
        <taxon>Epidendroideae</taxon>
        <taxon>Malaxideae</taxon>
        <taxon>Dendrobiinae</taxon>
        <taxon>Dendrobium</taxon>
    </lineage>
</organism>
<feature type="region of interest" description="Disordered" evidence="5">
    <location>
        <begin position="169"/>
        <end position="193"/>
    </location>
</feature>
<reference evidence="6" key="1">
    <citation type="journal article" date="2022" name="Front. Genet.">
        <title>Chromosome-Scale Assembly of the Dendrobium nobile Genome Provides Insights Into the Molecular Mechanism of the Biosynthesis of the Medicinal Active Ingredient of Dendrobium.</title>
        <authorList>
            <person name="Xu Q."/>
            <person name="Niu S.-C."/>
            <person name="Li K.-L."/>
            <person name="Zheng P.-J."/>
            <person name="Zhang X.-J."/>
            <person name="Jia Y."/>
            <person name="Liu Y."/>
            <person name="Niu Y.-X."/>
            <person name="Yu L.-H."/>
            <person name="Chen D.-F."/>
            <person name="Zhang G.-Q."/>
        </authorList>
    </citation>
    <scope>NUCLEOTIDE SEQUENCE</scope>
    <source>
        <tissue evidence="6">Leaf</tissue>
    </source>
</reference>
<evidence type="ECO:0000256" key="4">
    <source>
        <dbReference type="RuleBase" id="RU362057"/>
    </source>
</evidence>
<dbReference type="Pfam" id="PF00201">
    <property type="entry name" value="UDPGT"/>
    <property type="match status" value="1"/>
</dbReference>
<evidence type="ECO:0000313" key="7">
    <source>
        <dbReference type="Proteomes" id="UP000829196"/>
    </source>
</evidence>
<keyword evidence="3" id="KW-0328">Glycosyltransferase</keyword>
<dbReference type="AlphaFoldDB" id="A0A8T3BYV6"/>
<comment type="similarity">
    <text evidence="1 3">Belongs to the UDP-glycosyltransferase family.</text>
</comment>
<dbReference type="OrthoDB" id="5835829at2759"/>
<gene>
    <name evidence="6" type="ORF">KFK09_008141</name>
</gene>
<proteinExistence type="inferred from homology"/>
<dbReference type="InterPro" id="IPR002213">
    <property type="entry name" value="UDP_glucos_trans"/>
</dbReference>
<dbReference type="EC" id="2.4.1.-" evidence="4"/>
<dbReference type="EMBL" id="JAGYWB010000006">
    <property type="protein sequence ID" value="KAI0520663.1"/>
    <property type="molecule type" value="Genomic_DNA"/>
</dbReference>
<sequence length="476" mass="50916">MSGDEIVVVPFPHPGHLFPAIELCLRLAERNCRITLIQPTSSASSTSSLHPLINTVHLPIPDSIRIDPSFVDTTFPKFLTDLLEERRRSSSLPICAIIDEMVGSVITPFVDFGVPAVSFFTSSAISSALEHALSQIEPPDLTGVGSTAVFDVPGLPKEVALSASDFAHFQNGGPPSLGPHRSRDGRPRRRRDVASTDGAVGLIMNTCVDLESPFLKYVARVAAKPVWAVGPLLPDLFWSALSGPVRDAAGARRGGEYGGGGVSEAAVLDWLDSKPQGSVIYVSFGSLVGPNDAELEELAAGLEESGRSFIWVIKPGARQHEPDGRPIVTNGSGYSPDGLEKSVQGRGMVIRGWAPQLAILSHSSTGGYVCHCGWNSTLEAIGSGVPVLAWPIRGDQTYNAKLLVSQLRVGVLVRSEPGKAVSKAEVVQGIEKLVTDEEMRKRAASMRSIFARELPLSSAAALNDFLEFLSSERRKQ</sequence>
<dbReference type="Gene3D" id="3.40.50.2000">
    <property type="entry name" value="Glycogen Phosphorylase B"/>
    <property type="match status" value="2"/>
</dbReference>
<keyword evidence="2 3" id="KW-0808">Transferase</keyword>
<dbReference type="CDD" id="cd03784">
    <property type="entry name" value="GT1_Gtf-like"/>
    <property type="match status" value="1"/>
</dbReference>
<dbReference type="SMR" id="A0A8T3BYV6"/>
<protein>
    <recommendedName>
        <fullName evidence="4">Glycosyltransferase</fullName>
        <ecNumber evidence="4">2.4.1.-</ecNumber>
    </recommendedName>
</protein>
<evidence type="ECO:0000256" key="1">
    <source>
        <dbReference type="ARBA" id="ARBA00009995"/>
    </source>
</evidence>